<evidence type="ECO:0000259" key="2">
    <source>
        <dbReference type="PROSITE" id="PS50042"/>
    </source>
</evidence>
<name>A0AAE0L6X5_9CHLO</name>
<feature type="domain" description="Cyclic nucleotide-binding" evidence="2">
    <location>
        <begin position="23"/>
        <end position="167"/>
    </location>
</feature>
<dbReference type="InterPro" id="IPR018490">
    <property type="entry name" value="cNMP-bd_dom_sf"/>
</dbReference>
<feature type="region of interest" description="Disordered" evidence="1">
    <location>
        <begin position="209"/>
        <end position="288"/>
    </location>
</feature>
<dbReference type="Gene3D" id="2.60.120.10">
    <property type="entry name" value="Jelly Rolls"/>
    <property type="match status" value="1"/>
</dbReference>
<dbReference type="InterPro" id="IPR000595">
    <property type="entry name" value="cNMP-bd_dom"/>
</dbReference>
<dbReference type="AlphaFoldDB" id="A0AAE0L6X5"/>
<gene>
    <name evidence="3" type="ORF">CYMTET_17492</name>
</gene>
<accession>A0AAE0L6X5</accession>
<dbReference type="Proteomes" id="UP001190700">
    <property type="component" value="Unassembled WGS sequence"/>
</dbReference>
<dbReference type="PANTHER" id="PTHR23011:SF28">
    <property type="entry name" value="CYCLIC NUCLEOTIDE-BINDING DOMAIN CONTAINING PROTEIN"/>
    <property type="match status" value="1"/>
</dbReference>
<sequence length="462" mass="50460">RILKHGFDGLLSEKRALLQNLKVFQDLSDTELQMLANAFLKVDKPRNARICTQGADSEELFLIYSGECCLVHEQELPSRNEMMDEGGDAGNEEMLPSAAVLRKSNNEMARRRMANSRKKTVSIEVARLSPGEFCGDLSALSISPHQDTVNTMSTSVLLALHHSDLQKHVPEGVLQRMCTEARMREEWRQRKRQTSSEALIASIKESEWVKEDSQGESDFRAAFEPIGPPERDASPSGPKRVATPQDAAGRPQSAGLRTRRSRIISDGAAHERSVGNLSSRARAQDAGTVAVTTTRDMVAAQHKKKLEKMEADKKATLELAPGVSDTNTTMEGHFHPRDGDDTGTPRMVAKLRAATNYALQTEAQPGEGSLPSTPPARRATGGDGEGASHMYRDHSVSRPSSQLAPCTEVDPGSTRKRQVAQKEPSSPFLALSSALAAGQEDTSLSPCRQNGMIRTSQDRLDN</sequence>
<feature type="compositionally biased region" description="Low complexity" evidence="1">
    <location>
        <begin position="424"/>
        <end position="437"/>
    </location>
</feature>
<dbReference type="PANTHER" id="PTHR23011">
    <property type="entry name" value="CYCLIC NUCLEOTIDE-BINDING DOMAIN CONTAINING PROTEIN"/>
    <property type="match status" value="1"/>
</dbReference>
<feature type="non-terminal residue" evidence="3">
    <location>
        <position position="1"/>
    </location>
</feature>
<feature type="compositionally biased region" description="Basic and acidic residues" evidence="1">
    <location>
        <begin position="209"/>
        <end position="221"/>
    </location>
</feature>
<protein>
    <recommendedName>
        <fullName evidence="2">Cyclic nucleotide-binding domain-containing protein</fullName>
    </recommendedName>
</protein>
<dbReference type="EMBL" id="LGRX02007791">
    <property type="protein sequence ID" value="KAK3274321.1"/>
    <property type="molecule type" value="Genomic_DNA"/>
</dbReference>
<comment type="caution">
    <text evidence="3">The sequence shown here is derived from an EMBL/GenBank/DDBJ whole genome shotgun (WGS) entry which is preliminary data.</text>
</comment>
<dbReference type="CDD" id="cd00038">
    <property type="entry name" value="CAP_ED"/>
    <property type="match status" value="1"/>
</dbReference>
<dbReference type="PROSITE" id="PS50042">
    <property type="entry name" value="CNMP_BINDING_3"/>
    <property type="match status" value="1"/>
</dbReference>
<evidence type="ECO:0000313" key="4">
    <source>
        <dbReference type="Proteomes" id="UP001190700"/>
    </source>
</evidence>
<feature type="compositionally biased region" description="Polar residues" evidence="1">
    <location>
        <begin position="440"/>
        <end position="455"/>
    </location>
</feature>
<keyword evidence="4" id="KW-1185">Reference proteome</keyword>
<dbReference type="InterPro" id="IPR014710">
    <property type="entry name" value="RmlC-like_jellyroll"/>
</dbReference>
<organism evidence="3 4">
    <name type="scientific">Cymbomonas tetramitiformis</name>
    <dbReference type="NCBI Taxonomy" id="36881"/>
    <lineage>
        <taxon>Eukaryota</taxon>
        <taxon>Viridiplantae</taxon>
        <taxon>Chlorophyta</taxon>
        <taxon>Pyramimonadophyceae</taxon>
        <taxon>Pyramimonadales</taxon>
        <taxon>Pyramimonadaceae</taxon>
        <taxon>Cymbomonas</taxon>
    </lineage>
</organism>
<evidence type="ECO:0000256" key="1">
    <source>
        <dbReference type="SAM" id="MobiDB-lite"/>
    </source>
</evidence>
<feature type="region of interest" description="Disordered" evidence="1">
    <location>
        <begin position="360"/>
        <end position="462"/>
    </location>
</feature>
<feature type="region of interest" description="Disordered" evidence="1">
    <location>
        <begin position="323"/>
        <end position="344"/>
    </location>
</feature>
<proteinExistence type="predicted"/>
<dbReference type="SUPFAM" id="SSF51206">
    <property type="entry name" value="cAMP-binding domain-like"/>
    <property type="match status" value="1"/>
</dbReference>
<reference evidence="3 4" key="1">
    <citation type="journal article" date="2015" name="Genome Biol. Evol.">
        <title>Comparative Genomics of a Bacterivorous Green Alga Reveals Evolutionary Causalities and Consequences of Phago-Mixotrophic Mode of Nutrition.</title>
        <authorList>
            <person name="Burns J.A."/>
            <person name="Paasch A."/>
            <person name="Narechania A."/>
            <person name="Kim E."/>
        </authorList>
    </citation>
    <scope>NUCLEOTIDE SEQUENCE [LARGE SCALE GENOMIC DNA]</scope>
    <source>
        <strain evidence="3 4">PLY_AMNH</strain>
    </source>
</reference>
<evidence type="ECO:0000313" key="3">
    <source>
        <dbReference type="EMBL" id="KAK3274321.1"/>
    </source>
</evidence>